<dbReference type="EMBL" id="PQFF01000462">
    <property type="protein sequence ID" value="RHZ48690.1"/>
    <property type="molecule type" value="Genomic_DNA"/>
</dbReference>
<comment type="caution">
    <text evidence="1">The sequence shown here is derived from an EMBL/GenBank/DDBJ whole genome shotgun (WGS) entry which is preliminary data.</text>
</comment>
<dbReference type="AlphaFoldDB" id="A0A397GL39"/>
<gene>
    <name evidence="1" type="ORF">Glove_543g57</name>
</gene>
<evidence type="ECO:0000313" key="1">
    <source>
        <dbReference type="EMBL" id="RHZ48690.1"/>
    </source>
</evidence>
<name>A0A397GL39_9GLOM</name>
<reference evidence="1 2" key="1">
    <citation type="submission" date="2018-08" db="EMBL/GenBank/DDBJ databases">
        <title>Genome and evolution of the arbuscular mycorrhizal fungus Diversispora epigaea (formerly Glomus versiforme) and its bacterial endosymbionts.</title>
        <authorList>
            <person name="Sun X."/>
            <person name="Fei Z."/>
            <person name="Harrison M."/>
        </authorList>
    </citation>
    <scope>NUCLEOTIDE SEQUENCE [LARGE SCALE GENOMIC DNA]</scope>
    <source>
        <strain evidence="1 2">IT104</strain>
    </source>
</reference>
<protein>
    <submittedName>
        <fullName evidence="1">Uncharacterized protein</fullName>
    </submittedName>
</protein>
<sequence length="102" mass="12523">MEKPPSDWKKRIWNQLVSYRNNNKLIDCNKRYFIAKKLEFTERFSCPMAVEVNIAICHSCDQLIYINKRTFDISFKEYMELKQKPEVEHDFFTRLAIYRYEL</sequence>
<proteinExistence type="predicted"/>
<evidence type="ECO:0000313" key="2">
    <source>
        <dbReference type="Proteomes" id="UP000266861"/>
    </source>
</evidence>
<keyword evidence="2" id="KW-1185">Reference proteome</keyword>
<accession>A0A397GL39</accession>
<organism evidence="1 2">
    <name type="scientific">Diversispora epigaea</name>
    <dbReference type="NCBI Taxonomy" id="1348612"/>
    <lineage>
        <taxon>Eukaryota</taxon>
        <taxon>Fungi</taxon>
        <taxon>Fungi incertae sedis</taxon>
        <taxon>Mucoromycota</taxon>
        <taxon>Glomeromycotina</taxon>
        <taxon>Glomeromycetes</taxon>
        <taxon>Diversisporales</taxon>
        <taxon>Diversisporaceae</taxon>
        <taxon>Diversispora</taxon>
    </lineage>
</organism>
<dbReference type="OrthoDB" id="2380925at2759"/>
<dbReference type="Proteomes" id="UP000266861">
    <property type="component" value="Unassembled WGS sequence"/>
</dbReference>